<evidence type="ECO:0000313" key="1">
    <source>
        <dbReference type="EMBL" id="KDR72984.1"/>
    </source>
</evidence>
<gene>
    <name evidence="1" type="ORF">GALMADRAFT_252357</name>
</gene>
<name>A0A067SZ99_GALM3</name>
<organism evidence="1 2">
    <name type="scientific">Galerina marginata (strain CBS 339.88)</name>
    <dbReference type="NCBI Taxonomy" id="685588"/>
    <lineage>
        <taxon>Eukaryota</taxon>
        <taxon>Fungi</taxon>
        <taxon>Dikarya</taxon>
        <taxon>Basidiomycota</taxon>
        <taxon>Agaricomycotina</taxon>
        <taxon>Agaricomycetes</taxon>
        <taxon>Agaricomycetidae</taxon>
        <taxon>Agaricales</taxon>
        <taxon>Agaricineae</taxon>
        <taxon>Strophariaceae</taxon>
        <taxon>Galerina</taxon>
    </lineage>
</organism>
<dbReference type="STRING" id="685588.A0A067SZ99"/>
<dbReference type="HOGENOM" id="CLU_020999_4_0_1"/>
<sequence>MSKLLKLTYETEQNALQLDEKIIEVKLRYALVHNSCVPLLVLPTEVTCMIFHYAMAHPVEDDSEEERVPWSEVIISHVCRQWRSISLAYPRLWGSFCHNGPKSSLERLDTYLQRSAPHALDLWFDFRTDPGEDDSALLEKILPHTSRWKYVTILSYKKDVVSTLVSDIESISAPNLEHFALCCDESYERQDFFSNNLEPTIFMKGAPKLKSATFHWSSIPCIPPLSNITSLRLETEFQRQSEPYFSWMAFLHVLMLPSLEELSLAGIFFDTPGTSIASVISMPKLIHLRCFDYSLSCWLPYLRAPSLETLAIKSDVLDGDFGMSVEPYAFPSLRSVFLIDIAATPQGAGHLARMTEAATELLISENDLAHGFFSALHKSDEFGDQTYWTKVEILTCSAHRMRDNAISLILRFAKAQTKNNLTLRLSKDWDMVWRQCYAVDYATLTSACAIETLNREDNPLLLPRWPPGEHNPDLDHLHEHEVFHDGPFDIFHTDLSLW</sequence>
<dbReference type="AlphaFoldDB" id="A0A067SZ99"/>
<protein>
    <submittedName>
        <fullName evidence="1">Uncharacterized protein</fullName>
    </submittedName>
</protein>
<dbReference type="Proteomes" id="UP000027222">
    <property type="component" value="Unassembled WGS sequence"/>
</dbReference>
<dbReference type="OrthoDB" id="3252356at2759"/>
<accession>A0A067SZ99</accession>
<dbReference type="SUPFAM" id="SSF52058">
    <property type="entry name" value="L domain-like"/>
    <property type="match status" value="1"/>
</dbReference>
<dbReference type="InterPro" id="IPR032675">
    <property type="entry name" value="LRR_dom_sf"/>
</dbReference>
<keyword evidence="2" id="KW-1185">Reference proteome</keyword>
<dbReference type="EMBL" id="KL142387">
    <property type="protein sequence ID" value="KDR72984.1"/>
    <property type="molecule type" value="Genomic_DNA"/>
</dbReference>
<evidence type="ECO:0000313" key="2">
    <source>
        <dbReference type="Proteomes" id="UP000027222"/>
    </source>
</evidence>
<reference evidence="2" key="1">
    <citation type="journal article" date="2014" name="Proc. Natl. Acad. Sci. U.S.A.">
        <title>Extensive sampling of basidiomycete genomes demonstrates inadequacy of the white-rot/brown-rot paradigm for wood decay fungi.</title>
        <authorList>
            <person name="Riley R."/>
            <person name="Salamov A.A."/>
            <person name="Brown D.W."/>
            <person name="Nagy L.G."/>
            <person name="Floudas D."/>
            <person name="Held B.W."/>
            <person name="Levasseur A."/>
            <person name="Lombard V."/>
            <person name="Morin E."/>
            <person name="Otillar R."/>
            <person name="Lindquist E.A."/>
            <person name="Sun H."/>
            <person name="LaButti K.M."/>
            <person name="Schmutz J."/>
            <person name="Jabbour D."/>
            <person name="Luo H."/>
            <person name="Baker S.E."/>
            <person name="Pisabarro A.G."/>
            <person name="Walton J.D."/>
            <person name="Blanchette R.A."/>
            <person name="Henrissat B."/>
            <person name="Martin F."/>
            <person name="Cullen D."/>
            <person name="Hibbett D.S."/>
            <person name="Grigoriev I.V."/>
        </authorList>
    </citation>
    <scope>NUCLEOTIDE SEQUENCE [LARGE SCALE GENOMIC DNA]</scope>
    <source>
        <strain evidence="2">CBS 339.88</strain>
    </source>
</reference>
<dbReference type="Gene3D" id="3.80.10.10">
    <property type="entry name" value="Ribonuclease Inhibitor"/>
    <property type="match status" value="1"/>
</dbReference>
<proteinExistence type="predicted"/>